<dbReference type="HOGENOM" id="CLU_053699_1_0_9"/>
<name>K1M447_9LACO</name>
<dbReference type="OrthoDB" id="2329435at2"/>
<gene>
    <name evidence="3" type="ORF">HMPREF9249_02389</name>
</gene>
<dbReference type="RefSeq" id="WP_005729875.1">
    <property type="nucleotide sequence ID" value="NZ_JH932275.1"/>
</dbReference>
<dbReference type="InterPro" id="IPR040607">
    <property type="entry name" value="ALP_N"/>
</dbReference>
<reference evidence="3 4" key="1">
    <citation type="submission" date="2012-07" db="EMBL/GenBank/DDBJ databases">
        <title>The Genome Sequence of Lactobacillus crispatus FB077-07.</title>
        <authorList>
            <consortium name="The Broad Institute Genome Sequencing Platform"/>
            <person name="Earl A."/>
            <person name="Ward D."/>
            <person name="Feldgarden M."/>
            <person name="Gevers D."/>
            <person name="Saerens B."/>
            <person name="Vaneechoutte M."/>
            <person name="Walker B."/>
            <person name="Young S.K."/>
            <person name="Zeng Q."/>
            <person name="Gargeya S."/>
            <person name="Fitzgerald M."/>
            <person name="Haas B."/>
            <person name="Abouelleil A."/>
            <person name="Alvarado L."/>
            <person name="Arachchi H.M."/>
            <person name="Berlin A.M."/>
            <person name="Chapman S.B."/>
            <person name="Goldberg J."/>
            <person name="Griggs A."/>
            <person name="Gujja S."/>
            <person name="Hansen M."/>
            <person name="Howarth C."/>
            <person name="Imamovic A."/>
            <person name="Larimer J."/>
            <person name="McCowen C."/>
            <person name="Montmayeur A."/>
            <person name="Murphy C."/>
            <person name="Neiman D."/>
            <person name="Pearson M."/>
            <person name="Priest M."/>
            <person name="Roberts A."/>
            <person name="Saif S."/>
            <person name="Shea T."/>
            <person name="Sisk P."/>
            <person name="Sykes S."/>
            <person name="Wortman J."/>
            <person name="Nusbaum C."/>
            <person name="Birren B."/>
        </authorList>
    </citation>
    <scope>NUCLEOTIDE SEQUENCE [LARGE SCALE GENOMIC DNA]</scope>
    <source>
        <strain evidence="3 4">FB077-07</strain>
    </source>
</reference>
<dbReference type="EMBL" id="AGZG01000115">
    <property type="protein sequence ID" value="EKB62166.1"/>
    <property type="molecule type" value="Genomic_DNA"/>
</dbReference>
<dbReference type="PATRIC" id="fig|883092.3.peg.2373"/>
<dbReference type="Gene3D" id="3.30.420.40">
    <property type="match status" value="2"/>
</dbReference>
<dbReference type="Pfam" id="PF17989">
    <property type="entry name" value="ALP_N"/>
    <property type="match status" value="1"/>
</dbReference>
<dbReference type="InterPro" id="IPR049067">
    <property type="entry name" value="MreB-like_C"/>
</dbReference>
<evidence type="ECO:0000259" key="1">
    <source>
        <dbReference type="Pfam" id="PF17989"/>
    </source>
</evidence>
<dbReference type="SUPFAM" id="SSF53067">
    <property type="entry name" value="Actin-like ATPase domain"/>
    <property type="match status" value="1"/>
</dbReference>
<sequence length="408" mass="44844">MPTKKNKLMIVSNDLGYGEVKASIDGEYINQPSVVAKVEDQAGNDPVDHNDENRVEQTVNSLLENLDATINMKRYLVGLLASNSTLARTTFDINSQNGKSSTDLSLILPLSLIAGKAVQEAYEKGENIFDPISVKVVMTTALPINEVGSAESTIREQYANRFTKGKHVVVLNNFDTPISVTIEFVAVRVFKEGEVATVIGIQHGPRELINSLVKYIKKNYPDRADDAEDLIQDSKNVLGIDIGQGTTDMAMTSNGKADLAASNSIQEGYGTVLRYAWKNLPKMRRHFPCKDVIEFTNVLNEPAKTKLDKEKQEIATEAVASSTGSLVESIKQNLNDALNENNRLEVIYVFGGGSIPLGEQTDLKEQLQSALESFMSSAVLVWVDKEYAQKLNEIGLQLLAEALAKKFE</sequence>
<dbReference type="InterPro" id="IPR043129">
    <property type="entry name" value="ATPase_NBD"/>
</dbReference>
<evidence type="ECO:0000313" key="3">
    <source>
        <dbReference type="EMBL" id="EKB62166.1"/>
    </source>
</evidence>
<evidence type="ECO:0000313" key="4">
    <source>
        <dbReference type="Proteomes" id="UP000004722"/>
    </source>
</evidence>
<protein>
    <submittedName>
        <fullName evidence="3">Uncharacterized protein</fullName>
    </submittedName>
</protein>
<organism evidence="3 4">
    <name type="scientific">Lactobacillus crispatus FB077-07</name>
    <dbReference type="NCBI Taxonomy" id="883092"/>
    <lineage>
        <taxon>Bacteria</taxon>
        <taxon>Bacillati</taxon>
        <taxon>Bacillota</taxon>
        <taxon>Bacilli</taxon>
        <taxon>Lactobacillales</taxon>
        <taxon>Lactobacillaceae</taxon>
        <taxon>Lactobacillus</taxon>
    </lineage>
</organism>
<dbReference type="Pfam" id="PF21522">
    <property type="entry name" value="MreB-like_C"/>
    <property type="match status" value="1"/>
</dbReference>
<feature type="domain" description="Actin-like protein N-terminal" evidence="1">
    <location>
        <begin position="14"/>
        <end position="193"/>
    </location>
</feature>
<accession>K1M447</accession>
<proteinExistence type="predicted"/>
<evidence type="ECO:0000259" key="2">
    <source>
        <dbReference type="Pfam" id="PF21522"/>
    </source>
</evidence>
<dbReference type="Proteomes" id="UP000004722">
    <property type="component" value="Unassembled WGS sequence"/>
</dbReference>
<dbReference type="CDD" id="cd24023">
    <property type="entry name" value="ASKHA_NBD_ParM_Alp7A-like"/>
    <property type="match status" value="1"/>
</dbReference>
<comment type="caution">
    <text evidence="3">The sequence shown here is derived from an EMBL/GenBank/DDBJ whole genome shotgun (WGS) entry which is preliminary data.</text>
</comment>
<feature type="domain" description="Actin homologue MreB-like C-terminal" evidence="2">
    <location>
        <begin position="240"/>
        <end position="360"/>
    </location>
</feature>
<dbReference type="AlphaFoldDB" id="K1M447"/>